<dbReference type="HAMAP" id="MF_00227">
    <property type="entry name" value="RNase_P"/>
    <property type="match status" value="1"/>
</dbReference>
<dbReference type="Gene3D" id="3.30.230.10">
    <property type="match status" value="1"/>
</dbReference>
<dbReference type="PROSITE" id="PS00648">
    <property type="entry name" value="RIBONUCLEASE_P"/>
    <property type="match status" value="1"/>
</dbReference>
<dbReference type="EMBL" id="LGTQ01000010">
    <property type="protein sequence ID" value="KPM47600.1"/>
    <property type="molecule type" value="Genomic_DNA"/>
</dbReference>
<evidence type="ECO:0000256" key="1">
    <source>
        <dbReference type="ARBA" id="ARBA00002663"/>
    </source>
</evidence>
<dbReference type="STRING" id="1605367.AFM12_13975"/>
<proteinExistence type="inferred from homology"/>
<gene>
    <name evidence="7" type="primary">rnpA</name>
    <name evidence="9" type="ORF">AFM12_13975</name>
</gene>
<dbReference type="PANTHER" id="PTHR33992:SF1">
    <property type="entry name" value="RIBONUCLEASE P PROTEIN COMPONENT"/>
    <property type="match status" value="1"/>
</dbReference>
<accession>A0A0P7C0R3</accession>
<dbReference type="GO" id="GO:0000049">
    <property type="term" value="F:tRNA binding"/>
    <property type="evidence" value="ECO:0007669"/>
    <property type="project" value="UniProtKB-UniRule"/>
</dbReference>
<keyword evidence="3 7" id="KW-0540">Nuclease</keyword>
<keyword evidence="10" id="KW-1185">Reference proteome</keyword>
<dbReference type="GO" id="GO:0001682">
    <property type="term" value="P:tRNA 5'-leader removal"/>
    <property type="evidence" value="ECO:0007669"/>
    <property type="project" value="UniProtKB-UniRule"/>
</dbReference>
<dbReference type="EC" id="3.1.26.5" evidence="7 8"/>
<evidence type="ECO:0000313" key="10">
    <source>
        <dbReference type="Proteomes" id="UP000050454"/>
    </source>
</evidence>
<comment type="function">
    <text evidence="1 7">RNaseP catalyzes the removal of the 5'-leader sequence from pre-tRNA to produce the mature 5'-terminus. It can also cleave other RNA substrates such as 4.5S RNA. The protein component plays an auxiliary but essential role in vivo by binding to the 5'-leader sequence and broadening the substrate specificity of the ribozyme.</text>
</comment>
<dbReference type="RefSeq" id="WP_055149288.1">
    <property type="nucleotide sequence ID" value="NZ_JXSZ01000010.1"/>
</dbReference>
<dbReference type="AlphaFoldDB" id="A0A0P7C0R3"/>
<evidence type="ECO:0000313" key="9">
    <source>
        <dbReference type="EMBL" id="KPM47600.1"/>
    </source>
</evidence>
<evidence type="ECO:0000256" key="2">
    <source>
        <dbReference type="ARBA" id="ARBA00022694"/>
    </source>
</evidence>
<dbReference type="OrthoDB" id="1524972at2"/>
<dbReference type="GO" id="GO:0030677">
    <property type="term" value="C:ribonuclease P complex"/>
    <property type="evidence" value="ECO:0007669"/>
    <property type="project" value="TreeGrafter"/>
</dbReference>
<evidence type="ECO:0000256" key="8">
    <source>
        <dbReference type="NCBIfam" id="TIGR00188"/>
    </source>
</evidence>
<sequence length="119" mass="14191">MSQTFKKYERLCHKKVIESLFDRGNPLNKSFAVYPIRVIYQKTEKEQLAPKVLFSVSKRSFKKAVDRNLLKRRLREAYRLHKSLVSNPQLNIVFLYTPRVETSYQEIEKAMVSILQRIQ</sequence>
<reference evidence="9 10" key="1">
    <citation type="submission" date="2015-07" db="EMBL/GenBank/DDBJ databases">
        <title>The draft genome sequence of Leadbetterella sp. JN14-9.</title>
        <authorList>
            <person name="Liu Y."/>
            <person name="Du J."/>
            <person name="Shao Z."/>
        </authorList>
    </citation>
    <scope>NUCLEOTIDE SEQUENCE [LARGE SCALE GENOMIC DNA]</scope>
    <source>
        <strain evidence="9 10">JN14-9</strain>
    </source>
</reference>
<comment type="catalytic activity">
    <reaction evidence="7">
        <text>Endonucleolytic cleavage of RNA, removing 5'-extranucleotides from tRNA precursor.</text>
        <dbReference type="EC" id="3.1.26.5"/>
    </reaction>
</comment>
<organism evidence="9 10">
    <name type="scientific">Jiulongibacter sediminis</name>
    <dbReference type="NCBI Taxonomy" id="1605367"/>
    <lineage>
        <taxon>Bacteria</taxon>
        <taxon>Pseudomonadati</taxon>
        <taxon>Bacteroidota</taxon>
        <taxon>Cytophagia</taxon>
        <taxon>Cytophagales</taxon>
        <taxon>Leadbetterellaceae</taxon>
        <taxon>Jiulongibacter</taxon>
    </lineage>
</organism>
<keyword evidence="4 7" id="KW-0255">Endonuclease</keyword>
<dbReference type="InterPro" id="IPR020539">
    <property type="entry name" value="RNase_P_CS"/>
</dbReference>
<comment type="caution">
    <text evidence="9">The sequence shown here is derived from an EMBL/GenBank/DDBJ whole genome shotgun (WGS) entry which is preliminary data.</text>
</comment>
<protein>
    <recommendedName>
        <fullName evidence="7 8">Ribonuclease P protein component</fullName>
        <shortName evidence="7">RNase P protein</shortName>
        <shortName evidence="7">RNaseP protein</shortName>
        <ecNumber evidence="7 8">3.1.26.5</ecNumber>
    </recommendedName>
    <alternativeName>
        <fullName evidence="7">Protein C5</fullName>
    </alternativeName>
</protein>
<dbReference type="Pfam" id="PF00825">
    <property type="entry name" value="Ribonuclease_P"/>
    <property type="match status" value="1"/>
</dbReference>
<name>A0A0P7C0R3_9BACT</name>
<dbReference type="GO" id="GO:0042781">
    <property type="term" value="F:3'-tRNA processing endoribonuclease activity"/>
    <property type="evidence" value="ECO:0007669"/>
    <property type="project" value="TreeGrafter"/>
</dbReference>
<evidence type="ECO:0000256" key="3">
    <source>
        <dbReference type="ARBA" id="ARBA00022722"/>
    </source>
</evidence>
<evidence type="ECO:0000256" key="6">
    <source>
        <dbReference type="ARBA" id="ARBA00022884"/>
    </source>
</evidence>
<comment type="similarity">
    <text evidence="7">Belongs to the RnpA family.</text>
</comment>
<keyword evidence="6 7" id="KW-0694">RNA-binding</keyword>
<dbReference type="PATRIC" id="fig|1605367.3.peg.194"/>
<keyword evidence="2 7" id="KW-0819">tRNA processing</keyword>
<dbReference type="PANTHER" id="PTHR33992">
    <property type="entry name" value="RIBONUCLEASE P PROTEIN COMPONENT"/>
    <property type="match status" value="1"/>
</dbReference>
<dbReference type="Proteomes" id="UP000050454">
    <property type="component" value="Unassembled WGS sequence"/>
</dbReference>
<dbReference type="InterPro" id="IPR000100">
    <property type="entry name" value="RNase_P"/>
</dbReference>
<comment type="subunit">
    <text evidence="7">Consists of a catalytic RNA component (M1 or rnpB) and a protein subunit.</text>
</comment>
<evidence type="ECO:0000256" key="5">
    <source>
        <dbReference type="ARBA" id="ARBA00022801"/>
    </source>
</evidence>
<dbReference type="SUPFAM" id="SSF54211">
    <property type="entry name" value="Ribosomal protein S5 domain 2-like"/>
    <property type="match status" value="1"/>
</dbReference>
<dbReference type="GO" id="GO:0004526">
    <property type="term" value="F:ribonuclease P activity"/>
    <property type="evidence" value="ECO:0007669"/>
    <property type="project" value="UniProtKB-UniRule"/>
</dbReference>
<evidence type="ECO:0000256" key="7">
    <source>
        <dbReference type="HAMAP-Rule" id="MF_00227"/>
    </source>
</evidence>
<dbReference type="NCBIfam" id="TIGR00188">
    <property type="entry name" value="rnpA"/>
    <property type="match status" value="1"/>
</dbReference>
<evidence type="ECO:0000256" key="4">
    <source>
        <dbReference type="ARBA" id="ARBA00022759"/>
    </source>
</evidence>
<keyword evidence="5 7" id="KW-0378">Hydrolase</keyword>
<dbReference type="InterPro" id="IPR020568">
    <property type="entry name" value="Ribosomal_Su5_D2-typ_SF"/>
</dbReference>
<dbReference type="InterPro" id="IPR014721">
    <property type="entry name" value="Ribsml_uS5_D2-typ_fold_subgr"/>
</dbReference>